<dbReference type="AlphaFoldDB" id="A0A0F9SP38"/>
<name>A0A0F9SP38_9ZZZZ</name>
<comment type="caution">
    <text evidence="1">The sequence shown here is derived from an EMBL/GenBank/DDBJ whole genome shotgun (WGS) entry which is preliminary data.</text>
</comment>
<dbReference type="EMBL" id="LAZR01000397">
    <property type="protein sequence ID" value="KKN70765.1"/>
    <property type="molecule type" value="Genomic_DNA"/>
</dbReference>
<accession>A0A0F9SP38</accession>
<gene>
    <name evidence="1" type="ORF">LCGC14_0427600</name>
</gene>
<protein>
    <submittedName>
        <fullName evidence="1">Uncharacterized protein</fullName>
    </submittedName>
</protein>
<proteinExistence type="predicted"/>
<organism evidence="1">
    <name type="scientific">marine sediment metagenome</name>
    <dbReference type="NCBI Taxonomy" id="412755"/>
    <lineage>
        <taxon>unclassified sequences</taxon>
        <taxon>metagenomes</taxon>
        <taxon>ecological metagenomes</taxon>
    </lineage>
</organism>
<evidence type="ECO:0000313" key="1">
    <source>
        <dbReference type="EMBL" id="KKN70765.1"/>
    </source>
</evidence>
<reference evidence="1" key="1">
    <citation type="journal article" date="2015" name="Nature">
        <title>Complex archaea that bridge the gap between prokaryotes and eukaryotes.</title>
        <authorList>
            <person name="Spang A."/>
            <person name="Saw J.H."/>
            <person name="Jorgensen S.L."/>
            <person name="Zaremba-Niedzwiedzka K."/>
            <person name="Martijn J."/>
            <person name="Lind A.E."/>
            <person name="van Eijk R."/>
            <person name="Schleper C."/>
            <person name="Guy L."/>
            <person name="Ettema T.J."/>
        </authorList>
    </citation>
    <scope>NUCLEOTIDE SEQUENCE</scope>
</reference>
<sequence>MKIEYVGTLPEVFVDGRFRCVRNQETELPSLIAERVLEDHPKDFKKVKIGVSGSRPKKKGG</sequence>